<organism evidence="1 2">
    <name type="scientific">Canavalia gladiata</name>
    <name type="common">Sword bean</name>
    <name type="synonym">Dolichos gladiatus</name>
    <dbReference type="NCBI Taxonomy" id="3824"/>
    <lineage>
        <taxon>Eukaryota</taxon>
        <taxon>Viridiplantae</taxon>
        <taxon>Streptophyta</taxon>
        <taxon>Embryophyta</taxon>
        <taxon>Tracheophyta</taxon>
        <taxon>Spermatophyta</taxon>
        <taxon>Magnoliopsida</taxon>
        <taxon>eudicotyledons</taxon>
        <taxon>Gunneridae</taxon>
        <taxon>Pentapetalae</taxon>
        <taxon>rosids</taxon>
        <taxon>fabids</taxon>
        <taxon>Fabales</taxon>
        <taxon>Fabaceae</taxon>
        <taxon>Papilionoideae</taxon>
        <taxon>50 kb inversion clade</taxon>
        <taxon>NPAAA clade</taxon>
        <taxon>indigoferoid/millettioid clade</taxon>
        <taxon>Phaseoleae</taxon>
        <taxon>Canavalia</taxon>
    </lineage>
</organism>
<protein>
    <submittedName>
        <fullName evidence="1">Uncharacterized protein</fullName>
    </submittedName>
</protein>
<proteinExistence type="predicted"/>
<evidence type="ECO:0000313" key="1">
    <source>
        <dbReference type="EMBL" id="KAK7338671.1"/>
    </source>
</evidence>
<comment type="caution">
    <text evidence="1">The sequence shown here is derived from an EMBL/GenBank/DDBJ whole genome shotgun (WGS) entry which is preliminary data.</text>
</comment>
<accession>A0AAN9LMH9</accession>
<keyword evidence="2" id="KW-1185">Reference proteome</keyword>
<evidence type="ECO:0000313" key="2">
    <source>
        <dbReference type="Proteomes" id="UP001367508"/>
    </source>
</evidence>
<dbReference type="Proteomes" id="UP001367508">
    <property type="component" value="Unassembled WGS sequence"/>
</dbReference>
<name>A0AAN9LMH9_CANGL</name>
<dbReference type="AlphaFoldDB" id="A0AAN9LMH9"/>
<gene>
    <name evidence="1" type="ORF">VNO77_19296</name>
</gene>
<dbReference type="EMBL" id="JAYMYQ010000004">
    <property type="protein sequence ID" value="KAK7338671.1"/>
    <property type="molecule type" value="Genomic_DNA"/>
</dbReference>
<sequence length="98" mass="11148">MRQQEILFTNLERFGSQWVQEATPSTRFWVGVQQAAISPLSHKLRDFGFALLSFSSVQVSMLADFSYGMGFDQILVVSRLHDNPAMVWINRNALAVKL</sequence>
<reference evidence="1 2" key="1">
    <citation type="submission" date="2024-01" db="EMBL/GenBank/DDBJ databases">
        <title>The genomes of 5 underutilized Papilionoideae crops provide insights into root nodulation and disease resistanc.</title>
        <authorList>
            <person name="Jiang F."/>
        </authorList>
    </citation>
    <scope>NUCLEOTIDE SEQUENCE [LARGE SCALE GENOMIC DNA]</scope>
    <source>
        <strain evidence="1">LVBAO_FW01</strain>
        <tissue evidence="1">Leaves</tissue>
    </source>
</reference>